<proteinExistence type="predicted"/>
<evidence type="ECO:0000313" key="4">
    <source>
        <dbReference type="Proteomes" id="UP001054945"/>
    </source>
</evidence>
<accession>A0AAV4W435</accession>
<keyword evidence="4" id="KW-1185">Reference proteome</keyword>
<feature type="chain" id="PRO_5043405582" evidence="2">
    <location>
        <begin position="26"/>
        <end position="137"/>
    </location>
</feature>
<keyword evidence="2" id="KW-0732">Signal</keyword>
<evidence type="ECO:0000256" key="2">
    <source>
        <dbReference type="SAM" id="SignalP"/>
    </source>
</evidence>
<name>A0AAV4W435_CAEEX</name>
<dbReference type="Proteomes" id="UP001054945">
    <property type="component" value="Unassembled WGS sequence"/>
</dbReference>
<dbReference type="AlphaFoldDB" id="A0AAV4W435"/>
<protein>
    <submittedName>
        <fullName evidence="3">Uncharacterized protein</fullName>
    </submittedName>
</protein>
<sequence length="137" mass="15563">MSLIFTVNCLLIFCYPSSITKPTQSIFKTVTSPIRHSSGIVPSDFPSTDIDGQPESNTSIFIKRKRGEKSSRKPIYQTRKRVRERKMPLCSRTMRNKSGTRLPSGDSWVHYSVRKATKKSSKEGGVIKQRLGVDRKK</sequence>
<gene>
    <name evidence="3" type="ORF">CEXT_95991</name>
</gene>
<evidence type="ECO:0000313" key="3">
    <source>
        <dbReference type="EMBL" id="GIY76805.1"/>
    </source>
</evidence>
<feature type="region of interest" description="Disordered" evidence="1">
    <location>
        <begin position="118"/>
        <end position="137"/>
    </location>
</feature>
<feature type="region of interest" description="Disordered" evidence="1">
    <location>
        <begin position="38"/>
        <end position="58"/>
    </location>
</feature>
<evidence type="ECO:0000256" key="1">
    <source>
        <dbReference type="SAM" id="MobiDB-lite"/>
    </source>
</evidence>
<comment type="caution">
    <text evidence="3">The sequence shown here is derived from an EMBL/GenBank/DDBJ whole genome shotgun (WGS) entry which is preliminary data.</text>
</comment>
<organism evidence="3 4">
    <name type="scientific">Caerostris extrusa</name>
    <name type="common">Bark spider</name>
    <name type="synonym">Caerostris bankana</name>
    <dbReference type="NCBI Taxonomy" id="172846"/>
    <lineage>
        <taxon>Eukaryota</taxon>
        <taxon>Metazoa</taxon>
        <taxon>Ecdysozoa</taxon>
        <taxon>Arthropoda</taxon>
        <taxon>Chelicerata</taxon>
        <taxon>Arachnida</taxon>
        <taxon>Araneae</taxon>
        <taxon>Araneomorphae</taxon>
        <taxon>Entelegynae</taxon>
        <taxon>Araneoidea</taxon>
        <taxon>Araneidae</taxon>
        <taxon>Caerostris</taxon>
    </lineage>
</organism>
<feature type="signal peptide" evidence="2">
    <location>
        <begin position="1"/>
        <end position="25"/>
    </location>
</feature>
<dbReference type="EMBL" id="BPLR01015536">
    <property type="protein sequence ID" value="GIY76805.1"/>
    <property type="molecule type" value="Genomic_DNA"/>
</dbReference>
<reference evidence="3 4" key="1">
    <citation type="submission" date="2021-06" db="EMBL/GenBank/DDBJ databases">
        <title>Caerostris extrusa draft genome.</title>
        <authorList>
            <person name="Kono N."/>
            <person name="Arakawa K."/>
        </authorList>
    </citation>
    <scope>NUCLEOTIDE SEQUENCE [LARGE SCALE GENOMIC DNA]</scope>
</reference>